<comment type="caution">
    <text evidence="3">The sequence shown here is derived from an EMBL/GenBank/DDBJ whole genome shotgun (WGS) entry which is preliminary data.</text>
</comment>
<dbReference type="VEuPathDB" id="FungiDB:MMYC01_200520"/>
<proteinExistence type="predicted"/>
<dbReference type="AlphaFoldDB" id="A0A175WGR0"/>
<feature type="compositionally biased region" description="Polar residues" evidence="1">
    <location>
        <begin position="213"/>
        <end position="223"/>
    </location>
</feature>
<feature type="region of interest" description="Disordered" evidence="1">
    <location>
        <begin position="277"/>
        <end position="338"/>
    </location>
</feature>
<protein>
    <submittedName>
        <fullName evidence="3">Uncharacterized protein</fullName>
    </submittedName>
</protein>
<reference evidence="3 4" key="1">
    <citation type="journal article" date="2016" name="Genome Announc.">
        <title>Genome Sequence of Madurella mycetomatis mm55, Isolated from a Human Mycetoma Case in Sudan.</title>
        <authorList>
            <person name="Smit S."/>
            <person name="Derks M.F."/>
            <person name="Bervoets S."/>
            <person name="Fahal A."/>
            <person name="van Leeuwen W."/>
            <person name="van Belkum A."/>
            <person name="van de Sande W.W."/>
        </authorList>
    </citation>
    <scope>NUCLEOTIDE SEQUENCE [LARGE SCALE GENOMIC DNA]</scope>
    <source>
        <strain evidence="4">mm55</strain>
    </source>
</reference>
<dbReference type="EMBL" id="LCTW02000004">
    <property type="protein sequence ID" value="KXX83027.1"/>
    <property type="molecule type" value="Genomic_DNA"/>
</dbReference>
<feature type="compositionally biased region" description="Polar residues" evidence="1">
    <location>
        <begin position="324"/>
        <end position="334"/>
    </location>
</feature>
<gene>
    <name evidence="3" type="ORF">MMYC01_200520</name>
</gene>
<feature type="transmembrane region" description="Helical" evidence="2">
    <location>
        <begin position="436"/>
        <end position="456"/>
    </location>
</feature>
<dbReference type="OrthoDB" id="5395975at2759"/>
<keyword evidence="2" id="KW-0472">Membrane</keyword>
<evidence type="ECO:0000313" key="3">
    <source>
        <dbReference type="EMBL" id="KXX83027.1"/>
    </source>
</evidence>
<accession>A0A175WGR0</accession>
<name>A0A175WGR0_9PEZI</name>
<feature type="region of interest" description="Disordered" evidence="1">
    <location>
        <begin position="102"/>
        <end position="124"/>
    </location>
</feature>
<dbReference type="STRING" id="100816.A0A175WGR0"/>
<organism evidence="3 4">
    <name type="scientific">Madurella mycetomatis</name>
    <dbReference type="NCBI Taxonomy" id="100816"/>
    <lineage>
        <taxon>Eukaryota</taxon>
        <taxon>Fungi</taxon>
        <taxon>Dikarya</taxon>
        <taxon>Ascomycota</taxon>
        <taxon>Pezizomycotina</taxon>
        <taxon>Sordariomycetes</taxon>
        <taxon>Sordariomycetidae</taxon>
        <taxon>Sordariales</taxon>
        <taxon>Sordariales incertae sedis</taxon>
        <taxon>Madurella</taxon>
    </lineage>
</organism>
<keyword evidence="4" id="KW-1185">Reference proteome</keyword>
<feature type="region of interest" description="Disordered" evidence="1">
    <location>
        <begin position="163"/>
        <end position="261"/>
    </location>
</feature>
<evidence type="ECO:0000256" key="1">
    <source>
        <dbReference type="SAM" id="MobiDB-lite"/>
    </source>
</evidence>
<dbReference type="Proteomes" id="UP000078237">
    <property type="component" value="Unassembled WGS sequence"/>
</dbReference>
<keyword evidence="2" id="KW-1133">Transmembrane helix</keyword>
<evidence type="ECO:0000313" key="4">
    <source>
        <dbReference type="Proteomes" id="UP000078237"/>
    </source>
</evidence>
<sequence length="486" mass="53342">MDAMSRPQTEILVHITAPAKVTDDAKYRALATAYFDFEPASQTRITAWLSAGSGEGEKIDLEAEEGARELPYGGDVAASTRDLGIVESPVLSFRSAINNLGSPRVRRPEEGAMPDSQMSWQPPPSVVQDSMPDNDFAFPQYCTPTRILSHYTSLLDSSQSDLSPVVQRQVRQHTTHSSQRRGAPLVLGSPPRTRSTWCFGSEEDTPNSPEPPQNSVDQMTPSQRPRPKEVSKPLDLAPAKDGGVTEIPLSPVAGNKRLLPATHTPTDAAEEARVMSSYPIPEQQPPPTSRAESEPPLSKRQRTVHDPEPGKPLVRSVSDVGPQQAGTSTRQPSSLVPDCLEILSPPPATAQRELRPEDMITDVLARLARELNLDRRFKPQSQARELRPFERGYWLVDCSSWEPALKRSAWGFLADYLGKGAAGWGTSCRRDPDFSWIRLYCWGCAVGHMYLVLYLMSKRKVLYTGASWIGAEGGPVVVMGAKPAAI</sequence>
<evidence type="ECO:0000256" key="2">
    <source>
        <dbReference type="SAM" id="Phobius"/>
    </source>
</evidence>
<keyword evidence="2" id="KW-0812">Transmembrane</keyword>